<dbReference type="InterPro" id="IPR013022">
    <property type="entry name" value="Xyl_isomerase-like_TIM-brl"/>
</dbReference>
<dbReference type="SUPFAM" id="SSF51658">
    <property type="entry name" value="Xylose isomerase-like"/>
    <property type="match status" value="1"/>
</dbReference>
<dbReference type="GO" id="GO:0016853">
    <property type="term" value="F:isomerase activity"/>
    <property type="evidence" value="ECO:0007669"/>
    <property type="project" value="UniProtKB-KW"/>
</dbReference>
<name>A0A5D0MG87_9BACT</name>
<evidence type="ECO:0000259" key="1">
    <source>
        <dbReference type="Pfam" id="PF01261"/>
    </source>
</evidence>
<proteinExistence type="predicted"/>
<dbReference type="EMBL" id="VSIX01000130">
    <property type="protein sequence ID" value="TYB30491.1"/>
    <property type="molecule type" value="Genomic_DNA"/>
</dbReference>
<protein>
    <submittedName>
        <fullName evidence="2">Sugar phosphate isomerase/epimerase</fullName>
    </submittedName>
</protein>
<dbReference type="InterPro" id="IPR036237">
    <property type="entry name" value="Xyl_isomerase-like_sf"/>
</dbReference>
<dbReference type="AlphaFoldDB" id="A0A5D0MG87"/>
<dbReference type="InterPro" id="IPR050312">
    <property type="entry name" value="IolE/XylAMocC-like"/>
</dbReference>
<dbReference type="Gene3D" id="3.20.20.150">
    <property type="entry name" value="Divalent-metal-dependent TIM barrel enzymes"/>
    <property type="match status" value="1"/>
</dbReference>
<keyword evidence="3" id="KW-1185">Reference proteome</keyword>
<keyword evidence="2" id="KW-0413">Isomerase</keyword>
<organism evidence="2 3">
    <name type="scientific">Candidatus Mcinerneyibacterium aminivorans</name>
    <dbReference type="NCBI Taxonomy" id="2703815"/>
    <lineage>
        <taxon>Bacteria</taxon>
        <taxon>Candidatus Macinerneyibacteriota</taxon>
        <taxon>Candidatus Mcinerneyibacteria</taxon>
        <taxon>Candidatus Mcinerneyibacteriales</taxon>
        <taxon>Candidatus Mcinerneyibacteriaceae</taxon>
        <taxon>Candidatus Mcinerneyibacterium</taxon>
    </lineage>
</organism>
<evidence type="ECO:0000313" key="2">
    <source>
        <dbReference type="EMBL" id="TYB30491.1"/>
    </source>
</evidence>
<gene>
    <name evidence="2" type="ORF">FXF47_08885</name>
</gene>
<reference evidence="2" key="1">
    <citation type="submission" date="2019-08" db="EMBL/GenBank/DDBJ databases">
        <title>Genomic characterization of a novel candidate phylum (ARYD3) from a high temperature, high salinity tertiary oil reservoir in north central Oklahoma, USA.</title>
        <authorList>
            <person name="Youssef N.H."/>
            <person name="Yadav A."/>
            <person name="Elshahed M.S."/>
        </authorList>
    </citation>
    <scope>NUCLEOTIDE SEQUENCE [LARGE SCALE GENOMIC DNA]</scope>
    <source>
        <strain evidence="2">ARYD3</strain>
    </source>
</reference>
<evidence type="ECO:0000313" key="3">
    <source>
        <dbReference type="Proteomes" id="UP000324143"/>
    </source>
</evidence>
<dbReference type="PANTHER" id="PTHR12110">
    <property type="entry name" value="HYDROXYPYRUVATE ISOMERASE"/>
    <property type="match status" value="1"/>
</dbReference>
<dbReference type="Pfam" id="PF01261">
    <property type="entry name" value="AP_endonuc_2"/>
    <property type="match status" value="1"/>
</dbReference>
<feature type="domain" description="Xylose isomerase-like TIM barrel" evidence="1">
    <location>
        <begin position="36"/>
        <end position="260"/>
    </location>
</feature>
<accession>A0A5D0MG87</accession>
<sequence length="266" mass="31390">MISEYNLMVPLPKKENFKKKVLEYAISNKLGLEMQAFVDPNDFSTKKKELNRVEEYKKTLDKFPNFYSIHGPIFDIKPHAVDREILKIVKKRVETTLSVAKKINCRRVIFHTGYNPLISAERQMEYILDAQVKFWTDILSKYEEITICLENMWDFTPVFLKLLVENVNSKRLGICLDIGHLNVYNKTRIDIWFEELKEKINHLHLHDNNGMTDEHLAIGNGNVKWQNIFDNIESLKTNPEAVIEVDSEDKFYASMKYLKQNNFLKR</sequence>
<dbReference type="Proteomes" id="UP000324143">
    <property type="component" value="Unassembled WGS sequence"/>
</dbReference>
<comment type="caution">
    <text evidence="2">The sequence shown here is derived from an EMBL/GenBank/DDBJ whole genome shotgun (WGS) entry which is preliminary data.</text>
</comment>
<dbReference type="PANTHER" id="PTHR12110:SF21">
    <property type="entry name" value="XYLOSE ISOMERASE-LIKE TIM BARREL DOMAIN-CONTAINING PROTEIN"/>
    <property type="match status" value="1"/>
</dbReference>